<dbReference type="PANTHER" id="PTHR43591:SF24">
    <property type="entry name" value="2-METHOXY-6-POLYPRENYL-1,4-BENZOQUINOL METHYLASE, MITOCHONDRIAL"/>
    <property type="match status" value="1"/>
</dbReference>
<dbReference type="InterPro" id="IPR013216">
    <property type="entry name" value="Methyltransf_11"/>
</dbReference>
<keyword evidence="2" id="KW-0830">Ubiquinone</keyword>
<dbReference type="GO" id="GO:0008757">
    <property type="term" value="F:S-adenosylmethionine-dependent methyltransferase activity"/>
    <property type="evidence" value="ECO:0007669"/>
    <property type="project" value="InterPro"/>
</dbReference>
<feature type="domain" description="Methyltransferase type 11" evidence="1">
    <location>
        <begin position="50"/>
        <end position="148"/>
    </location>
</feature>
<evidence type="ECO:0000259" key="1">
    <source>
        <dbReference type="Pfam" id="PF08241"/>
    </source>
</evidence>
<evidence type="ECO:0000313" key="3">
    <source>
        <dbReference type="Proteomes" id="UP000184287"/>
    </source>
</evidence>
<dbReference type="AlphaFoldDB" id="A0A1M5KR98"/>
<evidence type="ECO:0000313" key="2">
    <source>
        <dbReference type="EMBL" id="SHG55382.1"/>
    </source>
</evidence>
<keyword evidence="2" id="KW-0489">Methyltransferase</keyword>
<organism evidence="2 3">
    <name type="scientific">Pedobacter caeni</name>
    <dbReference type="NCBI Taxonomy" id="288992"/>
    <lineage>
        <taxon>Bacteria</taxon>
        <taxon>Pseudomonadati</taxon>
        <taxon>Bacteroidota</taxon>
        <taxon>Sphingobacteriia</taxon>
        <taxon>Sphingobacteriales</taxon>
        <taxon>Sphingobacteriaceae</taxon>
        <taxon>Pedobacter</taxon>
    </lineage>
</organism>
<dbReference type="RefSeq" id="WP_073235912.1">
    <property type="nucleotide sequence ID" value="NZ_FQUQ01000006.1"/>
</dbReference>
<keyword evidence="3" id="KW-1185">Reference proteome</keyword>
<dbReference type="Proteomes" id="UP000184287">
    <property type="component" value="Unassembled WGS sequence"/>
</dbReference>
<dbReference type="InterPro" id="IPR029063">
    <property type="entry name" value="SAM-dependent_MTases_sf"/>
</dbReference>
<dbReference type="STRING" id="288992.SAMN04488522_10663"/>
<protein>
    <submittedName>
        <fullName evidence="2">Ubiquinone/menaquinone biosynthesis C-methylase UbiE</fullName>
    </submittedName>
</protein>
<proteinExistence type="predicted"/>
<dbReference type="GO" id="GO:0032259">
    <property type="term" value="P:methylation"/>
    <property type="evidence" value="ECO:0007669"/>
    <property type="project" value="UniProtKB-KW"/>
</dbReference>
<name>A0A1M5KR98_9SPHI</name>
<dbReference type="SUPFAM" id="SSF53335">
    <property type="entry name" value="S-adenosyl-L-methionine-dependent methyltransferases"/>
    <property type="match status" value="1"/>
</dbReference>
<dbReference type="PANTHER" id="PTHR43591">
    <property type="entry name" value="METHYLTRANSFERASE"/>
    <property type="match status" value="1"/>
</dbReference>
<gene>
    <name evidence="2" type="ORF">SAMN04488522_10663</name>
</gene>
<accession>A0A1M5KR98</accession>
<keyword evidence="2" id="KW-0808">Transferase</keyword>
<dbReference type="Gene3D" id="3.40.50.150">
    <property type="entry name" value="Vaccinia Virus protein VP39"/>
    <property type="match status" value="1"/>
</dbReference>
<dbReference type="EMBL" id="FQUQ01000006">
    <property type="protein sequence ID" value="SHG55382.1"/>
    <property type="molecule type" value="Genomic_DNA"/>
</dbReference>
<sequence length="216" mass="24448">MSTKKGYTPALAFDFLTRFYDLTIKITMPENKFRTRLIDQLAPKSGETILEFGYGTAQNLIKIHRQNPSVKLSGLDIDPKVKALAVKNMAKQGFILPIDLYDGKTFPYPDQYFDKVFSSLVFHHLDRDTKALCLKEIYRILKPGGTLTIGDWGKAKSKHMRLAFYLVQIVDGFKTTADNLNGLLPSYMSSAGFKNVTETGFINTQLGSYCYYQAEK</sequence>
<dbReference type="OrthoDB" id="9770553at2"/>
<dbReference type="Pfam" id="PF08241">
    <property type="entry name" value="Methyltransf_11"/>
    <property type="match status" value="1"/>
</dbReference>
<reference evidence="3" key="1">
    <citation type="submission" date="2016-11" db="EMBL/GenBank/DDBJ databases">
        <authorList>
            <person name="Varghese N."/>
            <person name="Submissions S."/>
        </authorList>
    </citation>
    <scope>NUCLEOTIDE SEQUENCE [LARGE SCALE GENOMIC DNA]</scope>
    <source>
        <strain evidence="3">DSM 16990</strain>
    </source>
</reference>
<dbReference type="CDD" id="cd02440">
    <property type="entry name" value="AdoMet_MTases"/>
    <property type="match status" value="1"/>
</dbReference>